<gene>
    <name evidence="5" type="ORF">CTOB1V02_LOCUS12153</name>
</gene>
<dbReference type="CDD" id="cd07035">
    <property type="entry name" value="TPP_PYR_POX_like"/>
    <property type="match status" value="1"/>
</dbReference>
<evidence type="ECO:0000259" key="4">
    <source>
        <dbReference type="Pfam" id="PF02776"/>
    </source>
</evidence>
<dbReference type="Gene3D" id="3.40.50.970">
    <property type="match status" value="2"/>
</dbReference>
<evidence type="ECO:0000256" key="1">
    <source>
        <dbReference type="ARBA" id="ARBA00007812"/>
    </source>
</evidence>
<dbReference type="GO" id="GO:0050660">
    <property type="term" value="F:flavin adenine dinucleotide binding"/>
    <property type="evidence" value="ECO:0007669"/>
    <property type="project" value="TreeGrafter"/>
</dbReference>
<dbReference type="Pfam" id="PF02775">
    <property type="entry name" value="TPP_enzyme_C"/>
    <property type="match status" value="1"/>
</dbReference>
<feature type="domain" description="Thiamine pyrophosphate enzyme N-terminal TPP-binding" evidence="4">
    <location>
        <begin position="7"/>
        <end position="116"/>
    </location>
</feature>
<dbReference type="PANTHER" id="PTHR18968:SF86">
    <property type="entry name" value="ACETOLACTATE SYNTHASE LARGE SUBUNIT ILVX-RELATED"/>
    <property type="match status" value="1"/>
</dbReference>
<dbReference type="SUPFAM" id="SSF52518">
    <property type="entry name" value="Thiamin diphosphate-binding fold (THDP-binding)"/>
    <property type="match status" value="2"/>
</dbReference>
<dbReference type="GO" id="GO:0030976">
    <property type="term" value="F:thiamine pyrophosphate binding"/>
    <property type="evidence" value="ECO:0007669"/>
    <property type="project" value="InterPro"/>
</dbReference>
<reference evidence="5" key="1">
    <citation type="submission" date="2020-11" db="EMBL/GenBank/DDBJ databases">
        <authorList>
            <person name="Tran Van P."/>
        </authorList>
    </citation>
    <scope>NUCLEOTIDE SEQUENCE</scope>
</reference>
<dbReference type="OrthoDB" id="10006023at2759"/>
<sequence>MSKQERNGAKALIDTLTNAGIEVCFTNPGTSEMHFVSALDSSNMRAVLTLFEGVATGAADGYARIAEKPAATLLHLGCGLGNGLANLHNARKARVPMVNIVGDHATYHVEYDAQLQSDIETVARNVSKWVRTSKTTADIGNDAAEAIKVAQGHPQQISTLILPADVSWSKGGTAVSDFSQEDPSAASQEVVGEIADILQKSGKKTIILLGRRVLMEEGLMMASKIAEKTGATLFTEVFPTRLQRGAGLPYVERIAYLAEMAAVQLKGYKHMILIDAKAPVSFFGYPGKKSYLVPDKCKVHNLVELEQDALKSLKALEEAVGASDTPPKLQDAERPDLPSGKLNAEKVMQAIGALLPENAIISDEAQTSGVKLAVNTVGAPKHDVLTLTGGAIGQGLPVAIGAAIAGKNRPVLALVGDGSSMYTIQSLWTIVAENLDVTTVIFNNSSYAILNIELERVGAEKIGPKAKAQLDISKPPIDFVSIAEGMGMPAFRAETAKDFNEALKAAFEEPGPHLIEAVVPSEYQGIKLKALPYLLNSLKVMPLSVAKAIKKKFAP</sequence>
<evidence type="ECO:0000259" key="3">
    <source>
        <dbReference type="Pfam" id="PF02775"/>
    </source>
</evidence>
<organism evidence="5">
    <name type="scientific">Cyprideis torosa</name>
    <dbReference type="NCBI Taxonomy" id="163714"/>
    <lineage>
        <taxon>Eukaryota</taxon>
        <taxon>Metazoa</taxon>
        <taxon>Ecdysozoa</taxon>
        <taxon>Arthropoda</taxon>
        <taxon>Crustacea</taxon>
        <taxon>Oligostraca</taxon>
        <taxon>Ostracoda</taxon>
        <taxon>Podocopa</taxon>
        <taxon>Podocopida</taxon>
        <taxon>Cytherocopina</taxon>
        <taxon>Cytheroidea</taxon>
        <taxon>Cytherideidae</taxon>
        <taxon>Cyprideis</taxon>
    </lineage>
</organism>
<dbReference type="EMBL" id="OB668400">
    <property type="protein sequence ID" value="CAD7234337.1"/>
    <property type="molecule type" value="Genomic_DNA"/>
</dbReference>
<dbReference type="InterPro" id="IPR011766">
    <property type="entry name" value="TPP_enzyme_TPP-bd"/>
</dbReference>
<dbReference type="NCBIfam" id="NF005760">
    <property type="entry name" value="PRK07586.1"/>
    <property type="match status" value="1"/>
</dbReference>
<accession>A0A7R8WNR1</accession>
<evidence type="ECO:0000256" key="2">
    <source>
        <dbReference type="ARBA" id="ARBA00023052"/>
    </source>
</evidence>
<evidence type="ECO:0000313" key="5">
    <source>
        <dbReference type="EMBL" id="CAD7234337.1"/>
    </source>
</evidence>
<dbReference type="InterPro" id="IPR012001">
    <property type="entry name" value="Thiamin_PyroP_enz_TPP-bd_dom"/>
</dbReference>
<dbReference type="AlphaFoldDB" id="A0A7R8WNR1"/>
<dbReference type="InterPro" id="IPR045229">
    <property type="entry name" value="TPP_enz"/>
</dbReference>
<keyword evidence="2" id="KW-0786">Thiamine pyrophosphate</keyword>
<dbReference type="GO" id="GO:0003984">
    <property type="term" value="F:acetolactate synthase activity"/>
    <property type="evidence" value="ECO:0007669"/>
    <property type="project" value="TreeGrafter"/>
</dbReference>
<proteinExistence type="inferred from homology"/>
<dbReference type="InterPro" id="IPR029061">
    <property type="entry name" value="THDP-binding"/>
</dbReference>
<dbReference type="CDD" id="cd02002">
    <property type="entry name" value="TPP_BFDC"/>
    <property type="match status" value="1"/>
</dbReference>
<dbReference type="Pfam" id="PF02776">
    <property type="entry name" value="TPP_enzyme_N"/>
    <property type="match status" value="1"/>
</dbReference>
<protein>
    <submittedName>
        <fullName evidence="5">Uncharacterized protein</fullName>
    </submittedName>
</protein>
<comment type="similarity">
    <text evidence="1">Belongs to the TPP enzyme family.</text>
</comment>
<name>A0A7R8WNR1_9CRUS</name>
<dbReference type="PANTHER" id="PTHR18968">
    <property type="entry name" value="THIAMINE PYROPHOSPHATE ENZYMES"/>
    <property type="match status" value="1"/>
</dbReference>
<feature type="domain" description="Thiamine pyrophosphate enzyme TPP-binding" evidence="3">
    <location>
        <begin position="387"/>
        <end position="516"/>
    </location>
</feature>